<proteinExistence type="predicted"/>
<dbReference type="AlphaFoldDB" id="A0A2V1D4S9"/>
<gene>
    <name evidence="1" type="ORF">DM02DRAFT_480900</name>
</gene>
<dbReference type="InterPro" id="IPR011990">
    <property type="entry name" value="TPR-like_helical_dom_sf"/>
</dbReference>
<feature type="non-terminal residue" evidence="1">
    <location>
        <position position="1"/>
    </location>
</feature>
<reference evidence="1 2" key="1">
    <citation type="journal article" date="2018" name="Sci. Rep.">
        <title>Comparative genomics provides insights into the lifestyle and reveals functional heterogeneity of dark septate endophytic fungi.</title>
        <authorList>
            <person name="Knapp D.G."/>
            <person name="Nemeth J.B."/>
            <person name="Barry K."/>
            <person name="Hainaut M."/>
            <person name="Henrissat B."/>
            <person name="Johnson J."/>
            <person name="Kuo A."/>
            <person name="Lim J.H.P."/>
            <person name="Lipzen A."/>
            <person name="Nolan M."/>
            <person name="Ohm R.A."/>
            <person name="Tamas L."/>
            <person name="Grigoriev I.V."/>
            <person name="Spatafora J.W."/>
            <person name="Nagy L.G."/>
            <person name="Kovacs G.M."/>
        </authorList>
    </citation>
    <scope>NUCLEOTIDE SEQUENCE [LARGE SCALE GENOMIC DNA]</scope>
    <source>
        <strain evidence="1 2">DSE2036</strain>
    </source>
</reference>
<accession>A0A2V1D4S9</accession>
<dbReference type="Proteomes" id="UP000244855">
    <property type="component" value="Unassembled WGS sequence"/>
</dbReference>
<dbReference type="OrthoDB" id="5986190at2759"/>
<dbReference type="Gene3D" id="1.25.40.10">
    <property type="entry name" value="Tetratricopeptide repeat domain"/>
    <property type="match status" value="1"/>
</dbReference>
<organism evidence="1 2">
    <name type="scientific">Periconia macrospinosa</name>
    <dbReference type="NCBI Taxonomy" id="97972"/>
    <lineage>
        <taxon>Eukaryota</taxon>
        <taxon>Fungi</taxon>
        <taxon>Dikarya</taxon>
        <taxon>Ascomycota</taxon>
        <taxon>Pezizomycotina</taxon>
        <taxon>Dothideomycetes</taxon>
        <taxon>Pleosporomycetidae</taxon>
        <taxon>Pleosporales</taxon>
        <taxon>Massarineae</taxon>
        <taxon>Periconiaceae</taxon>
        <taxon>Periconia</taxon>
    </lineage>
</organism>
<protein>
    <recommendedName>
        <fullName evidence="3">Kinesin light chain</fullName>
    </recommendedName>
</protein>
<dbReference type="STRING" id="97972.A0A2V1D4S9"/>
<dbReference type="Pfam" id="PF13374">
    <property type="entry name" value="TPR_10"/>
    <property type="match status" value="2"/>
</dbReference>
<feature type="non-terminal residue" evidence="1">
    <location>
        <position position="77"/>
    </location>
</feature>
<name>A0A2V1D4S9_9PLEO</name>
<evidence type="ECO:0000313" key="2">
    <source>
        <dbReference type="Proteomes" id="UP000244855"/>
    </source>
</evidence>
<evidence type="ECO:0000313" key="1">
    <source>
        <dbReference type="EMBL" id="PVH92649.1"/>
    </source>
</evidence>
<sequence length="77" mass="8406">DAEALEVQVMETSKTKLGADHPDTLTSMNNLAFTLKDQGFTNRAVSPMEDCCKLGSVVLGPQHPTIISSRQTLTTWQ</sequence>
<dbReference type="EMBL" id="KZ805661">
    <property type="protein sequence ID" value="PVH92649.1"/>
    <property type="molecule type" value="Genomic_DNA"/>
</dbReference>
<evidence type="ECO:0008006" key="3">
    <source>
        <dbReference type="Google" id="ProtNLM"/>
    </source>
</evidence>
<keyword evidence="2" id="KW-1185">Reference proteome</keyword>